<dbReference type="Proteomes" id="UP000295636">
    <property type="component" value="Unassembled WGS sequence"/>
</dbReference>
<dbReference type="SMART" id="SM00646">
    <property type="entry name" value="Ami_3"/>
    <property type="match status" value="1"/>
</dbReference>
<feature type="chain" id="PRO_5020787146" evidence="2">
    <location>
        <begin position="31"/>
        <end position="261"/>
    </location>
</feature>
<dbReference type="CDD" id="cd02696">
    <property type="entry name" value="MurNAc-LAA"/>
    <property type="match status" value="1"/>
</dbReference>
<dbReference type="Pfam" id="PF01520">
    <property type="entry name" value="Amidase_3"/>
    <property type="match status" value="1"/>
</dbReference>
<keyword evidence="2" id="KW-0732">Signal</keyword>
<protein>
    <submittedName>
        <fullName evidence="4">N-acetylmuramoyl-L-alanine amidase</fullName>
    </submittedName>
</protein>
<gene>
    <name evidence="4" type="ORF">E1757_13470</name>
</gene>
<dbReference type="PANTHER" id="PTHR30404:SF0">
    <property type="entry name" value="N-ACETYLMURAMOYL-L-ALANINE AMIDASE AMIC"/>
    <property type="match status" value="1"/>
</dbReference>
<dbReference type="GO" id="GO:0008745">
    <property type="term" value="F:N-acetylmuramoyl-L-alanine amidase activity"/>
    <property type="evidence" value="ECO:0007669"/>
    <property type="project" value="InterPro"/>
</dbReference>
<reference evidence="4 5" key="1">
    <citation type="submission" date="2019-03" db="EMBL/GenBank/DDBJ databases">
        <title>This is whole genome sequence of Paenibacillus sp MS74 strain.</title>
        <authorList>
            <person name="Trinh H.N."/>
        </authorList>
    </citation>
    <scope>NUCLEOTIDE SEQUENCE [LARGE SCALE GENOMIC DNA]</scope>
    <source>
        <strain evidence="4 5">MS74</strain>
    </source>
</reference>
<dbReference type="AlphaFoldDB" id="A0A4R5KPU4"/>
<dbReference type="OrthoDB" id="9772024at2"/>
<dbReference type="InterPro" id="IPR050695">
    <property type="entry name" value="N-acetylmuramoyl_amidase_3"/>
</dbReference>
<feature type="domain" description="MurNAc-LAA" evidence="3">
    <location>
        <begin position="123"/>
        <end position="232"/>
    </location>
</feature>
<feature type="signal peptide" evidence="2">
    <location>
        <begin position="1"/>
        <end position="30"/>
    </location>
</feature>
<dbReference type="Gene3D" id="3.40.630.40">
    <property type="entry name" value="Zn-dependent exopeptidases"/>
    <property type="match status" value="1"/>
</dbReference>
<dbReference type="PANTHER" id="PTHR30404">
    <property type="entry name" value="N-ACETYLMURAMOYL-L-ALANINE AMIDASE"/>
    <property type="match status" value="1"/>
</dbReference>
<evidence type="ECO:0000259" key="3">
    <source>
        <dbReference type="SMART" id="SM00646"/>
    </source>
</evidence>
<dbReference type="GO" id="GO:0030288">
    <property type="term" value="C:outer membrane-bounded periplasmic space"/>
    <property type="evidence" value="ECO:0007669"/>
    <property type="project" value="TreeGrafter"/>
</dbReference>
<keyword evidence="5" id="KW-1185">Reference proteome</keyword>
<evidence type="ECO:0000313" key="4">
    <source>
        <dbReference type="EMBL" id="TDF97749.1"/>
    </source>
</evidence>
<organism evidence="4 5">
    <name type="scientific">Paenibacillus piri</name>
    <dbReference type="NCBI Taxonomy" id="2547395"/>
    <lineage>
        <taxon>Bacteria</taxon>
        <taxon>Bacillati</taxon>
        <taxon>Bacillota</taxon>
        <taxon>Bacilli</taxon>
        <taxon>Bacillales</taxon>
        <taxon>Paenibacillaceae</taxon>
        <taxon>Paenibacillus</taxon>
    </lineage>
</organism>
<dbReference type="InterPro" id="IPR002508">
    <property type="entry name" value="MurNAc-LAA_cat"/>
</dbReference>
<comment type="caution">
    <text evidence="4">The sequence shown here is derived from an EMBL/GenBank/DDBJ whole genome shotgun (WGS) entry which is preliminary data.</text>
</comment>
<accession>A0A4R5KPU4</accession>
<dbReference type="GO" id="GO:0009253">
    <property type="term" value="P:peptidoglycan catabolic process"/>
    <property type="evidence" value="ECO:0007669"/>
    <property type="project" value="InterPro"/>
</dbReference>
<dbReference type="SUPFAM" id="SSF53187">
    <property type="entry name" value="Zn-dependent exopeptidases"/>
    <property type="match status" value="1"/>
</dbReference>
<sequence length="261" mass="29664">MLMRRMTKFMLSIVLIGSLLFYPVPHTATAKKTDASYPFIKNPIVSDIDVLIDVGHGGVDSGTLHGNILEKDINLKMAQITYKLLKEKGLTAMVNRLDDYALSEENRWLRIRSRHLKDLAQRSHLANEIRPKAMISLHVNWSGKSSKRGPLVLFQNTDSSKQLAEHIQRSLNELYGTSTEAVYGKPYYLLKHVKVPAVIVEMGFISNQADRDQMMQPEKQKQLAEAIVKGVSAYLESTGSMKKKESSGSYFRYFNKLRKLF</sequence>
<evidence type="ECO:0000256" key="1">
    <source>
        <dbReference type="ARBA" id="ARBA00022801"/>
    </source>
</evidence>
<keyword evidence="1" id="KW-0378">Hydrolase</keyword>
<name>A0A4R5KPU4_9BACL</name>
<proteinExistence type="predicted"/>
<evidence type="ECO:0000256" key="2">
    <source>
        <dbReference type="SAM" id="SignalP"/>
    </source>
</evidence>
<dbReference type="EMBL" id="SMRT01000005">
    <property type="protein sequence ID" value="TDF97749.1"/>
    <property type="molecule type" value="Genomic_DNA"/>
</dbReference>
<evidence type="ECO:0000313" key="5">
    <source>
        <dbReference type="Proteomes" id="UP000295636"/>
    </source>
</evidence>